<evidence type="ECO:0000313" key="3">
    <source>
        <dbReference type="Proteomes" id="UP000654075"/>
    </source>
</evidence>
<keyword evidence="1" id="KW-0732">Signal</keyword>
<dbReference type="Proteomes" id="UP000654075">
    <property type="component" value="Unassembled WGS sequence"/>
</dbReference>
<dbReference type="AlphaFoldDB" id="A0A813EL33"/>
<feature type="chain" id="PRO_5033040503" evidence="1">
    <location>
        <begin position="25"/>
        <end position="204"/>
    </location>
</feature>
<feature type="signal peptide" evidence="1">
    <location>
        <begin position="1"/>
        <end position="24"/>
    </location>
</feature>
<proteinExistence type="predicted"/>
<dbReference type="EMBL" id="CAJNNV010014638">
    <property type="protein sequence ID" value="CAE8602772.1"/>
    <property type="molecule type" value="Genomic_DNA"/>
</dbReference>
<evidence type="ECO:0000313" key="2">
    <source>
        <dbReference type="EMBL" id="CAE8602772.1"/>
    </source>
</evidence>
<evidence type="ECO:0000256" key="1">
    <source>
        <dbReference type="SAM" id="SignalP"/>
    </source>
</evidence>
<comment type="caution">
    <text evidence="2">The sequence shown here is derived from an EMBL/GenBank/DDBJ whole genome shotgun (WGS) entry which is preliminary data.</text>
</comment>
<dbReference type="OrthoDB" id="418622at2759"/>
<sequence length="204" mass="22533">MLAGGLSLTLVLATALALGAAADASCRGEECEVHDQSVLLQGGLKVVKEIKAAEEIKEVREVQESSKNQSSCGGVYNSGADEGHNFLCKGLKERNRCVKLLKQFDPVPHFEFDDEGQKNKLRPKKYDYLLGYMCFRCDKVKQSEFKTIWTTSKGNKIICHPCYTQLVEREDVEKMRTANQKAGIIPKGFGLGLTGVVDANGQRM</sequence>
<reference evidence="2" key="1">
    <citation type="submission" date="2021-02" db="EMBL/GenBank/DDBJ databases">
        <authorList>
            <person name="Dougan E. K."/>
            <person name="Rhodes N."/>
            <person name="Thang M."/>
            <person name="Chan C."/>
        </authorList>
    </citation>
    <scope>NUCLEOTIDE SEQUENCE</scope>
</reference>
<organism evidence="2 3">
    <name type="scientific">Polarella glacialis</name>
    <name type="common">Dinoflagellate</name>
    <dbReference type="NCBI Taxonomy" id="89957"/>
    <lineage>
        <taxon>Eukaryota</taxon>
        <taxon>Sar</taxon>
        <taxon>Alveolata</taxon>
        <taxon>Dinophyceae</taxon>
        <taxon>Suessiales</taxon>
        <taxon>Suessiaceae</taxon>
        <taxon>Polarella</taxon>
    </lineage>
</organism>
<keyword evidence="3" id="KW-1185">Reference proteome</keyword>
<name>A0A813EL33_POLGL</name>
<protein>
    <submittedName>
        <fullName evidence="2">Uncharacterized protein</fullName>
    </submittedName>
</protein>
<accession>A0A813EL33</accession>
<gene>
    <name evidence="2" type="ORF">PGLA1383_LOCUS21008</name>
</gene>